<dbReference type="STRING" id="649760.HMPREF0971_00672"/>
<dbReference type="Proteomes" id="UP000004079">
    <property type="component" value="Unassembled WGS sequence"/>
</dbReference>
<gene>
    <name evidence="1" type="ORF">HMPREF0971_00672</name>
</gene>
<comment type="caution">
    <text evidence="1">The sequence shown here is derived from an EMBL/GenBank/DDBJ whole genome shotgun (WGS) entry which is preliminary data.</text>
</comment>
<dbReference type="AlphaFoldDB" id="D1QP03"/>
<dbReference type="PANTHER" id="PTHR10948">
    <property type="entry name" value="TRANSPOSASE"/>
    <property type="match status" value="1"/>
</dbReference>
<dbReference type="GO" id="GO:0004803">
    <property type="term" value="F:transposase activity"/>
    <property type="evidence" value="ECO:0007669"/>
    <property type="project" value="TreeGrafter"/>
</dbReference>
<evidence type="ECO:0000313" key="2">
    <source>
        <dbReference type="Proteomes" id="UP000004079"/>
    </source>
</evidence>
<dbReference type="PANTHER" id="PTHR10948:SF23">
    <property type="entry name" value="TRANSPOSASE INSI FOR INSERTION SEQUENCE ELEMENT IS30A-RELATED"/>
    <property type="match status" value="1"/>
</dbReference>
<proteinExistence type="predicted"/>
<evidence type="ECO:0000313" key="1">
    <source>
        <dbReference type="EMBL" id="EFB32973.1"/>
    </source>
</evidence>
<protein>
    <recommendedName>
        <fullName evidence="3">Transposase IS30-like HTH domain-containing protein</fullName>
    </recommendedName>
</protein>
<dbReference type="EMBL" id="ACUZ02000006">
    <property type="protein sequence ID" value="EFB32973.1"/>
    <property type="molecule type" value="Genomic_DNA"/>
</dbReference>
<dbReference type="HOGENOM" id="CLU_1823599_0_0_10"/>
<dbReference type="GO" id="GO:0032196">
    <property type="term" value="P:transposition"/>
    <property type="evidence" value="ECO:0007669"/>
    <property type="project" value="TreeGrafter"/>
</dbReference>
<accession>D1QP03</accession>
<dbReference type="GO" id="GO:0005829">
    <property type="term" value="C:cytosol"/>
    <property type="evidence" value="ECO:0007669"/>
    <property type="project" value="TreeGrafter"/>
</dbReference>
<organism evidence="1 2">
    <name type="scientific">Segatella oris F0302</name>
    <dbReference type="NCBI Taxonomy" id="649760"/>
    <lineage>
        <taxon>Bacteria</taxon>
        <taxon>Pseudomonadati</taxon>
        <taxon>Bacteroidota</taxon>
        <taxon>Bacteroidia</taxon>
        <taxon>Bacteroidales</taxon>
        <taxon>Prevotellaceae</taxon>
        <taxon>Segatella</taxon>
    </lineage>
</organism>
<reference evidence="1 2" key="1">
    <citation type="submission" date="2009-11" db="EMBL/GenBank/DDBJ databases">
        <authorList>
            <person name="Weinstock G."/>
            <person name="Sodergren E."/>
            <person name="Clifton S."/>
            <person name="Fulton L."/>
            <person name="Fulton B."/>
            <person name="Courtney L."/>
            <person name="Fronick C."/>
            <person name="Harrison M."/>
            <person name="Strong C."/>
            <person name="Farmer C."/>
            <person name="Delahaunty K."/>
            <person name="Markovic C."/>
            <person name="Hall O."/>
            <person name="Minx P."/>
            <person name="Tomlinson C."/>
            <person name="Mitreva M."/>
            <person name="Nelson J."/>
            <person name="Hou S."/>
            <person name="Wollam A."/>
            <person name="Pepin K.H."/>
            <person name="Johnson M."/>
            <person name="Bhonagiri V."/>
            <person name="Nash W.E."/>
            <person name="Warren W."/>
            <person name="Chinwalla A."/>
            <person name="Mardis E.R."/>
            <person name="Wilson R.K."/>
        </authorList>
    </citation>
    <scope>NUCLEOTIDE SEQUENCE [LARGE SCALE GENOMIC DNA]</scope>
    <source>
        <strain evidence="1 2">F0302</strain>
    </source>
</reference>
<dbReference type="InterPro" id="IPR051917">
    <property type="entry name" value="Transposase-Integrase"/>
</dbReference>
<name>D1QP03_9BACT</name>
<evidence type="ECO:0008006" key="3">
    <source>
        <dbReference type="Google" id="ProtNLM"/>
    </source>
</evidence>
<sequence>MSKKAIAEAISVHRSTVYREIERNSSEYTGKYTYTVAVRRARRRKRRYQRPRKMTPEMWRNISKYLRMGWSAQQICGRMKTLGRKCVSHATIYKYIWRDRNAGGDIYRYCRFQFKYRNHWLKRDQKSLSGNRKHRRTSCLC</sequence>
<dbReference type="Gene3D" id="1.10.10.60">
    <property type="entry name" value="Homeodomain-like"/>
    <property type="match status" value="1"/>
</dbReference>